<evidence type="ECO:0000313" key="41">
    <source>
        <dbReference type="EMBL" id="AIX39748.1"/>
    </source>
</evidence>
<evidence type="ECO:0000313" key="2">
    <source>
        <dbReference type="EMBL" id="AIX14633.1"/>
    </source>
</evidence>
<evidence type="ECO:0000313" key="5">
    <source>
        <dbReference type="EMBL" id="AIX15498.1"/>
    </source>
</evidence>
<dbReference type="EMBL" id="KJ019062">
    <property type="protein sequence ID" value="AIX22356.1"/>
    <property type="molecule type" value="Genomic_DNA"/>
</dbReference>
<dbReference type="Proteomes" id="UP000185347">
    <property type="component" value="Segment"/>
</dbReference>
<dbReference type="EMBL" id="KJ019032">
    <property type="protein sequence ID" value="AIX15498.1"/>
    <property type="molecule type" value="Genomic_DNA"/>
</dbReference>
<evidence type="ECO:0000313" key="40">
    <source>
        <dbReference type="EMBL" id="AIX38672.1"/>
    </source>
</evidence>
<dbReference type="EMBL" id="KJ019075">
    <property type="protein sequence ID" value="AIX25237.1"/>
    <property type="molecule type" value="Genomic_DNA"/>
</dbReference>
<dbReference type="Proteomes" id="UP000185357">
    <property type="component" value="Segment"/>
</dbReference>
<dbReference type="EMBL" id="KJ019126">
    <property type="protein sequence ID" value="AIX37586.1"/>
    <property type="molecule type" value="Genomic_DNA"/>
</dbReference>
<dbReference type="KEGG" id="vg:24171433"/>
<dbReference type="EMBL" id="KJ019136">
    <property type="protein sequence ID" value="AIX39748.1"/>
    <property type="molecule type" value="Genomic_DNA"/>
</dbReference>
<dbReference type="EMBL" id="KJ019080">
    <property type="protein sequence ID" value="AIX26319.1"/>
    <property type="molecule type" value="Genomic_DNA"/>
</dbReference>
<evidence type="ECO:0000313" key="21">
    <source>
        <dbReference type="EMBL" id="AIX25666.1"/>
    </source>
</evidence>
<dbReference type="EMBL" id="KJ019036">
    <property type="protein sequence ID" value="AIX16329.1"/>
    <property type="molecule type" value="Genomic_DNA"/>
</dbReference>
<dbReference type="EMBL" id="KJ019121">
    <property type="protein sequence ID" value="AIX36441.1"/>
    <property type="molecule type" value="Genomic_DNA"/>
</dbReference>
<dbReference type="Proteomes" id="UP000185378">
    <property type="component" value="Segment"/>
</dbReference>
<dbReference type="EMBL" id="KJ019117">
    <property type="protein sequence ID" value="AIX35567.1"/>
    <property type="molecule type" value="Genomic_DNA"/>
</dbReference>
<dbReference type="EMBL" id="KJ019160">
    <property type="protein sequence ID" value="AIX45859.1"/>
    <property type="molecule type" value="Genomic_DNA"/>
</dbReference>
<evidence type="ECO:0000313" key="25">
    <source>
        <dbReference type="EMBL" id="AIX26955.1"/>
    </source>
</evidence>
<dbReference type="EMBL" id="KJ019113">
    <property type="protein sequence ID" value="AIX34720.1"/>
    <property type="molecule type" value="Genomic_DNA"/>
</dbReference>
<dbReference type="Proteomes" id="UP000185384">
    <property type="component" value="Segment"/>
</dbReference>
<dbReference type="EMBL" id="KJ019127">
    <property type="protein sequence ID" value="AIX37804.1"/>
    <property type="molecule type" value="Genomic_DNA"/>
</dbReference>
<evidence type="ECO:0000313" key="33">
    <source>
        <dbReference type="EMBL" id="AIX36441.1"/>
    </source>
</evidence>
<dbReference type="Proteomes" id="UP000185364">
    <property type="component" value="Segment"/>
</dbReference>
<dbReference type="Proteomes" id="UP000185379">
    <property type="component" value="Segment"/>
</dbReference>
<dbReference type="Proteomes" id="UP000185355">
    <property type="component" value="Segment"/>
</dbReference>
<dbReference type="Proteomes" id="UP000220606">
    <property type="component" value="Segment"/>
</dbReference>
<dbReference type="Proteomes" id="UP000185381">
    <property type="component" value="Genome"/>
</dbReference>
<dbReference type="Proteomes" id="UP000185377">
    <property type="component" value="Segment"/>
</dbReference>
<evidence type="ECO:0000313" key="6">
    <source>
        <dbReference type="EMBL" id="AIX15927.1"/>
    </source>
</evidence>
<dbReference type="EMBL" id="KJ019131">
    <property type="protein sequence ID" value="AIX38672.1"/>
    <property type="molecule type" value="Genomic_DNA"/>
</dbReference>
<name>A0A0E3F7M6_9CAUD</name>
<evidence type="ECO:0000313" key="39">
    <source>
        <dbReference type="EMBL" id="AIX38454.1"/>
    </source>
</evidence>
<dbReference type="Proteomes" id="UP000185362">
    <property type="component" value="Segment"/>
</dbReference>
<evidence type="ECO:0000313" key="48">
    <source>
        <dbReference type="Proteomes" id="UP000033003"/>
    </source>
</evidence>
<dbReference type="Proteomes" id="UP000033003">
    <property type="component" value="Segment"/>
</dbReference>
<evidence type="ECO:0000313" key="14">
    <source>
        <dbReference type="EMBL" id="AIX21127.1"/>
    </source>
</evidence>
<dbReference type="Proteomes" id="UP000185348">
    <property type="component" value="Segment"/>
</dbReference>
<evidence type="ECO:0000313" key="16">
    <source>
        <dbReference type="EMBL" id="AIX24147.1"/>
    </source>
</evidence>
<evidence type="ECO:0000313" key="22">
    <source>
        <dbReference type="EMBL" id="AIX25884.1"/>
    </source>
</evidence>
<evidence type="ECO:0000313" key="19">
    <source>
        <dbReference type="EMBL" id="AIX25018.1"/>
    </source>
</evidence>
<dbReference type="EMBL" id="KJ019035">
    <property type="protein sequence ID" value="AIX16144.1"/>
    <property type="molecule type" value="Genomic_DNA"/>
</dbReference>
<dbReference type="EMBL" id="KJ019034">
    <property type="protein sequence ID" value="AIX15927.1"/>
    <property type="molecule type" value="Genomic_DNA"/>
</dbReference>
<evidence type="ECO:0000313" key="4">
    <source>
        <dbReference type="EMBL" id="AIX15280.1"/>
    </source>
</evidence>
<evidence type="ECO:0000313" key="31">
    <source>
        <dbReference type="EMBL" id="AIX36004.1"/>
    </source>
</evidence>
<dbReference type="Proteomes" id="UP000185386">
    <property type="component" value="Segment"/>
</dbReference>
<evidence type="ECO:0000313" key="46">
    <source>
        <dbReference type="EMBL" id="AIX46721.1"/>
    </source>
</evidence>
<dbReference type="Proteomes" id="UP000185358">
    <property type="component" value="Segment"/>
</dbReference>
<dbReference type="Proteomes" id="UP000185350">
    <property type="component" value="Segment"/>
</dbReference>
<evidence type="ECO:0000313" key="29">
    <source>
        <dbReference type="EMBL" id="AIX35567.1"/>
    </source>
</evidence>
<evidence type="ECO:0000313" key="37">
    <source>
        <dbReference type="EMBL" id="AIX37804.1"/>
    </source>
</evidence>
<dbReference type="Proteomes" id="UP000185374">
    <property type="component" value="Segment"/>
</dbReference>
<feature type="region of interest" description="Disordered" evidence="1">
    <location>
        <begin position="31"/>
        <end position="52"/>
    </location>
</feature>
<dbReference type="EMBL" id="KJ019074">
    <property type="protein sequence ID" value="AIX25018.1"/>
    <property type="molecule type" value="Genomic_DNA"/>
</dbReference>
<dbReference type="Proteomes" id="UP000185366">
    <property type="component" value="Segment"/>
</dbReference>
<dbReference type="Proteomes" id="UP000185370">
    <property type="component" value="Segment"/>
</dbReference>
<dbReference type="EMBL" id="KJ019083">
    <property type="protein sequence ID" value="AIX26955.1"/>
    <property type="molecule type" value="Genomic_DNA"/>
</dbReference>
<dbReference type="RefSeq" id="YP_009133365.1">
    <property type="nucleotide sequence ID" value="NC_026923.1"/>
</dbReference>
<dbReference type="EMBL" id="KJ019129">
    <property type="protein sequence ID" value="AIX38237.1"/>
    <property type="molecule type" value="Genomic_DNA"/>
</dbReference>
<evidence type="ECO:0000313" key="15">
    <source>
        <dbReference type="EMBL" id="AIX22356.1"/>
    </source>
</evidence>
<evidence type="ECO:0000313" key="43">
    <source>
        <dbReference type="EMBL" id="AIX40603.1"/>
    </source>
</evidence>
<dbReference type="EMBL" id="KJ019031">
    <property type="protein sequence ID" value="AIX15280.1"/>
    <property type="molecule type" value="Genomic_DNA"/>
</dbReference>
<dbReference type="Proteomes" id="UP000185353">
    <property type="component" value="Segment"/>
</dbReference>
<dbReference type="Proteomes" id="UP000185373">
    <property type="component" value="Segment"/>
</dbReference>
<dbReference type="EMBL" id="KJ019072">
    <property type="protein sequence ID" value="AIX24582.1"/>
    <property type="molecule type" value="Genomic_DNA"/>
</dbReference>
<protein>
    <submittedName>
        <fullName evidence="15">Uncharacterized protein</fullName>
    </submittedName>
</protein>
<organism evidence="15 51">
    <name type="scientific">Synechococcus phage ACG-2014d</name>
    <dbReference type="NCBI Taxonomy" id="1493509"/>
    <lineage>
        <taxon>Viruses</taxon>
        <taxon>Duplodnaviria</taxon>
        <taxon>Heunggongvirae</taxon>
        <taxon>Uroviricota</taxon>
        <taxon>Caudoviricetes</taxon>
        <taxon>Pantevenvirales</taxon>
        <taxon>Kyanoviridae</taxon>
        <taxon>Lowelvirus</taxon>
        <taxon>Lowelvirus tuscon4d</taxon>
    </lineage>
</organism>
<evidence type="ECO:0000313" key="47">
    <source>
        <dbReference type="EMBL" id="AIX46938.1"/>
    </source>
</evidence>
<evidence type="ECO:0000313" key="45">
    <source>
        <dbReference type="EMBL" id="AIX46295.1"/>
    </source>
</evidence>
<dbReference type="EMBL" id="KJ019115">
    <property type="protein sequence ID" value="AIX35146.1"/>
    <property type="molecule type" value="Genomic_DNA"/>
</dbReference>
<evidence type="ECO:0000313" key="3">
    <source>
        <dbReference type="EMBL" id="AIX14853.1"/>
    </source>
</evidence>
<keyword evidence="50" id="KW-1185">Reference proteome</keyword>
<evidence type="ECO:0000313" key="28">
    <source>
        <dbReference type="EMBL" id="AIX35146.1"/>
    </source>
</evidence>
<dbReference type="Proteomes" id="UP000185356">
    <property type="component" value="Segment"/>
</dbReference>
<dbReference type="EMBL" id="KJ019124">
    <property type="protein sequence ID" value="AIX37149.1"/>
    <property type="molecule type" value="Genomic_DNA"/>
</dbReference>
<dbReference type="Proteomes" id="UP000185345">
    <property type="component" value="Segment"/>
</dbReference>
<dbReference type="Proteomes" id="UP000185360">
    <property type="component" value="Genome"/>
</dbReference>
<dbReference type="Proteomes" id="UP000185359">
    <property type="component" value="Segment"/>
</dbReference>
<dbReference type="Proteomes" id="UP000185371">
    <property type="component" value="Segment"/>
</dbReference>
<evidence type="ECO:0000313" key="38">
    <source>
        <dbReference type="EMBL" id="AIX38237.1"/>
    </source>
</evidence>
<evidence type="ECO:0000313" key="35">
    <source>
        <dbReference type="EMBL" id="AIX37368.1"/>
    </source>
</evidence>
<dbReference type="Proteomes" id="UP000185372">
    <property type="component" value="Genome"/>
</dbReference>
<dbReference type="Proteomes" id="UP000185375">
    <property type="component" value="Segment"/>
</dbReference>
<dbReference type="EMBL" id="KJ019079">
    <property type="protein sequence ID" value="AIX26102.1"/>
    <property type="molecule type" value="Genomic_DNA"/>
</dbReference>
<dbReference type="Proteomes" id="UP000185382">
    <property type="component" value="Segment"/>
</dbReference>
<evidence type="ECO:0000313" key="9">
    <source>
        <dbReference type="EMBL" id="AIX18608.1"/>
    </source>
</evidence>
<dbReference type="Proteomes" id="UP000185344">
    <property type="component" value="Segment"/>
</dbReference>
<dbReference type="EMBL" id="KJ019070">
    <property type="protein sequence ID" value="AIX24147.1"/>
    <property type="molecule type" value="Genomic_DNA"/>
</dbReference>
<dbReference type="EMBL" id="KJ019162">
    <property type="protein sequence ID" value="AIX46295.1"/>
    <property type="molecule type" value="Genomic_DNA"/>
</dbReference>
<evidence type="ECO:0000313" key="26">
    <source>
        <dbReference type="EMBL" id="AIX34501.1"/>
    </source>
</evidence>
<evidence type="ECO:0000313" key="30">
    <source>
        <dbReference type="EMBL" id="AIX35785.1"/>
    </source>
</evidence>
<dbReference type="EMBL" id="KJ019139">
    <property type="protein sequence ID" value="AIX40384.1"/>
    <property type="molecule type" value="Genomic_DNA"/>
</dbReference>
<dbReference type="EMBL" id="KJ019057">
    <property type="protein sequence ID" value="AIX21127.1"/>
    <property type="molecule type" value="Genomic_DNA"/>
</dbReference>
<dbReference type="OrthoDB" id="28304at10239"/>
<dbReference type="EMBL" id="KJ019046">
    <property type="protein sequence ID" value="AIX18608.1"/>
    <property type="molecule type" value="Genomic_DNA"/>
</dbReference>
<evidence type="ECO:0000313" key="36">
    <source>
        <dbReference type="EMBL" id="AIX37586.1"/>
    </source>
</evidence>
<dbReference type="EMBL" id="KJ019119">
    <property type="protein sequence ID" value="AIX36004.1"/>
    <property type="molecule type" value="Genomic_DNA"/>
</dbReference>
<dbReference type="EMBL" id="KJ019056">
    <property type="protein sequence ID" value="AIX20910.1"/>
    <property type="molecule type" value="Genomic_DNA"/>
</dbReference>
<evidence type="ECO:0000313" key="17">
    <source>
        <dbReference type="EMBL" id="AIX24582.1"/>
    </source>
</evidence>
<dbReference type="Proteomes" id="UP000185349">
    <property type="component" value="Segment"/>
</dbReference>
<dbReference type="EMBL" id="KJ019048">
    <property type="protein sequence ID" value="AIX19044.1"/>
    <property type="molecule type" value="Genomic_DNA"/>
</dbReference>
<evidence type="ECO:0000313" key="18">
    <source>
        <dbReference type="EMBL" id="AIX24800.1"/>
    </source>
</evidence>
<dbReference type="EMBL" id="KJ019130">
    <property type="protein sequence ID" value="AIX38454.1"/>
    <property type="molecule type" value="Genomic_DNA"/>
</dbReference>
<evidence type="ECO:0000256" key="1">
    <source>
        <dbReference type="SAM" id="MobiDB-lite"/>
    </source>
</evidence>
<evidence type="ECO:0000313" key="34">
    <source>
        <dbReference type="EMBL" id="AIX37149.1"/>
    </source>
</evidence>
<evidence type="ECO:0000313" key="51">
    <source>
        <dbReference type="Proteomes" id="UP000185374"/>
    </source>
</evidence>
<dbReference type="Proteomes" id="UP000185365">
    <property type="component" value="Segment"/>
</dbReference>
<accession>A0A0E3F7M6</accession>
<dbReference type="EMBL" id="KJ019078">
    <property type="protein sequence ID" value="AIX25884.1"/>
    <property type="molecule type" value="Genomic_DNA"/>
</dbReference>
<evidence type="ECO:0000313" key="27">
    <source>
        <dbReference type="EMBL" id="AIX34720.1"/>
    </source>
</evidence>
<dbReference type="Proteomes" id="UP000185361">
    <property type="component" value="Segment"/>
</dbReference>
<dbReference type="Proteomes" id="UP000185346">
    <property type="component" value="Segment"/>
</dbReference>
<dbReference type="Proteomes" id="UP000185354">
    <property type="component" value="Segment"/>
</dbReference>
<gene>
    <name evidence="41" type="ORF">Syn7803C102_22</name>
    <name evidence="42" type="ORF">Syn7803C108_22</name>
    <name evidence="43" type="ORF">Syn7803C109_22</name>
    <name evidence="44" type="ORF">Syn7803C35_22</name>
    <name evidence="45" type="ORF">Syn7803C37_22</name>
    <name evidence="46" type="ORF">Syn7803C39_22</name>
    <name evidence="47" type="ORF">Syn7803C40_22</name>
    <name evidence="2" type="ORF">Syn7803C45_22</name>
    <name evidence="3" type="ORF">Syn7803C46_22</name>
    <name evidence="4" type="ORF">Syn7803C48_22</name>
    <name evidence="5" type="ORF">Syn7803C49_22</name>
    <name evidence="6" type="ORF">Syn7803C54_22</name>
    <name evidence="7" type="ORF">Syn7803C55_19</name>
    <name evidence="8" type="ORF">Syn7803C57_22</name>
    <name evidence="9" type="ORF">Syn7803C72_22</name>
    <name evidence="10" type="ORF">Syn7803C73_22</name>
    <name evidence="11" type="ORF">Syn7803C75_22</name>
    <name evidence="12" type="ORF">Syn7803C77_21</name>
    <name evidence="13" type="ORF">Syn7803C88_22</name>
    <name evidence="14" type="ORF">Syn7803C89_22</name>
    <name evidence="15" type="ORF">Syn7803C93_22</name>
    <name evidence="16" type="ORF">Syn7803US104_22</name>
    <name evidence="17" type="ORF">Syn7803US108_22</name>
    <name evidence="18" type="ORF">Syn7803US109_22</name>
    <name evidence="19" type="ORF">Syn7803US110_22</name>
    <name evidence="20" type="ORF">Syn7803US111_22</name>
    <name evidence="21" type="ORF">Syn7803US113_22</name>
    <name evidence="22" type="ORF">Syn7803US114_22</name>
    <name evidence="23" type="ORF">Syn7803US115_22</name>
    <name evidence="24" type="ORF">Syn7803US116_22</name>
    <name evidence="25" type="ORF">Syn7803US122_22</name>
    <name evidence="26" type="ORF">Syn7803US59_22</name>
    <name evidence="27" type="ORF">Syn7803US5_22</name>
    <name evidence="28" type="ORF">Syn7803US61_22</name>
    <name evidence="29" type="ORF">Syn7803US63_21</name>
    <name evidence="30" type="ORF">Syn7803US64_22</name>
    <name evidence="31" type="ORF">Syn7803US65_22</name>
    <name evidence="32" type="ORF">Syn7803US71_22</name>
    <name evidence="33" type="ORF">Syn7803US78_22</name>
    <name evidence="34" type="ORF">Syn7803US80_23</name>
    <name evidence="35" type="ORF">Syn7803US82_22</name>
    <name evidence="36" type="ORF">Syn7803US83_22</name>
    <name evidence="37" type="ORF">Syn7803US85_22</name>
    <name evidence="38" type="ORF">Syn7803US89_22</name>
    <name evidence="39" type="ORF">Syn7803US94_22</name>
    <name evidence="40" type="ORF">Syn7803US95_22</name>
</gene>
<dbReference type="Proteomes" id="UP000185369">
    <property type="component" value="Segment"/>
</dbReference>
<evidence type="ECO:0000313" key="50">
    <source>
        <dbReference type="Proteomes" id="UP000185365"/>
    </source>
</evidence>
<evidence type="ECO:0000313" key="24">
    <source>
        <dbReference type="EMBL" id="AIX26319.1"/>
    </source>
</evidence>
<dbReference type="Proteomes" id="UP000185376">
    <property type="component" value="Segment"/>
</dbReference>
<reference evidence="48 49" key="1">
    <citation type="submission" date="2013-12" db="EMBL/GenBank/DDBJ databases">
        <title>Ecological redundancy of diverse viral populations within a natural community.</title>
        <authorList>
            <person name="Gregory A.C."/>
            <person name="LaButti K."/>
            <person name="Copeland A."/>
            <person name="Woyke T."/>
            <person name="Sullivan M.B."/>
        </authorList>
    </citation>
    <scope>NUCLEOTIDE SEQUENCE [LARGE SCALE GENOMIC DNA]</scope>
    <source>
        <strain evidence="41">Syn7803C102</strain>
        <strain evidence="42">Syn7803C108</strain>
        <strain evidence="43">Syn7803C109</strain>
        <strain evidence="44">Syn7803C35</strain>
        <strain evidence="45">Syn7803C37</strain>
        <strain evidence="46">Syn7803C39</strain>
        <strain evidence="47">Syn7803C40</strain>
        <strain evidence="2">Syn7803C45</strain>
        <strain evidence="3">Syn7803C46</strain>
        <strain evidence="4">Syn7803C48</strain>
        <strain evidence="5">Syn7803C49</strain>
        <strain evidence="6">Syn7803C54</strain>
        <strain evidence="7">Syn7803C55</strain>
        <strain evidence="8">Syn7803C57</strain>
        <strain evidence="9">Syn7803C72</strain>
        <strain evidence="10">Syn7803C73</strain>
        <strain evidence="11">Syn7803C75</strain>
        <strain evidence="12">Syn7803C77</strain>
        <strain evidence="13">Syn7803C88</strain>
        <strain evidence="14">Syn7803C89</strain>
        <strain evidence="15">Syn7803C93</strain>
        <strain evidence="16">Syn7803US104</strain>
        <strain evidence="17">Syn7803US108</strain>
        <strain evidence="18">Syn7803US109</strain>
        <strain evidence="19">Syn7803US110</strain>
        <strain evidence="20">Syn7803US111</strain>
        <strain evidence="21">Syn7803US113</strain>
        <strain evidence="22">Syn7803US114</strain>
        <strain evidence="23">Syn7803US115</strain>
        <strain evidence="24">Syn7803US116</strain>
        <strain evidence="25">Syn7803US122</strain>
        <strain evidence="27">Syn7803US5</strain>
        <strain evidence="26">Syn7803US59</strain>
        <strain evidence="28">Syn7803US61</strain>
        <strain evidence="29">Syn7803US63</strain>
        <strain evidence="30">Syn7803US64</strain>
        <strain evidence="31">Syn7803US65</strain>
        <strain evidence="32">Syn7803US71</strain>
        <strain evidence="33">Syn7803US78</strain>
        <strain evidence="34">Syn7803US80</strain>
        <strain evidence="35">Syn7803US82</strain>
        <strain evidence="36">Syn7803US83</strain>
        <strain evidence="37">Syn7803US85</strain>
        <strain evidence="38">Syn7803US89</strain>
        <strain evidence="39">Syn7803US94</strain>
        <strain evidence="40">Syn7803US95</strain>
    </source>
</reference>
<evidence type="ECO:0000313" key="44">
    <source>
        <dbReference type="EMBL" id="AIX45859.1"/>
    </source>
</evidence>
<proteinExistence type="predicted"/>
<dbReference type="Proteomes" id="UP000185385">
    <property type="component" value="Segment"/>
</dbReference>
<dbReference type="EMBL" id="KJ019164">
    <property type="protein sequence ID" value="AIX46721.1"/>
    <property type="molecule type" value="Genomic_DNA"/>
</dbReference>
<evidence type="ECO:0000313" key="10">
    <source>
        <dbReference type="EMBL" id="AIX18826.1"/>
    </source>
</evidence>
<evidence type="ECO:0000313" key="11">
    <source>
        <dbReference type="EMBL" id="AIX19044.1"/>
    </source>
</evidence>
<dbReference type="Proteomes" id="UP000185368">
    <property type="component" value="Segment"/>
</dbReference>
<dbReference type="EMBL" id="KJ019029">
    <property type="protein sequence ID" value="AIX14853.1"/>
    <property type="molecule type" value="Genomic_DNA"/>
</dbReference>
<evidence type="ECO:0000313" key="12">
    <source>
        <dbReference type="EMBL" id="AIX19478.1"/>
    </source>
</evidence>
<dbReference type="Proteomes" id="UP000185363">
    <property type="component" value="Segment"/>
</dbReference>
<dbReference type="EMBL" id="KJ019050">
    <property type="protein sequence ID" value="AIX19478.1"/>
    <property type="molecule type" value="Genomic_DNA"/>
</dbReference>
<dbReference type="EMBL" id="KJ019120">
    <property type="protein sequence ID" value="AIX36224.1"/>
    <property type="molecule type" value="Genomic_DNA"/>
</dbReference>
<evidence type="ECO:0000313" key="8">
    <source>
        <dbReference type="EMBL" id="AIX16329.1"/>
    </source>
</evidence>
<dbReference type="EMBL" id="KJ019047">
    <property type="protein sequence ID" value="AIX18826.1"/>
    <property type="molecule type" value="Genomic_DNA"/>
</dbReference>
<dbReference type="EMBL" id="KJ019125">
    <property type="protein sequence ID" value="AIX37368.1"/>
    <property type="molecule type" value="Genomic_DNA"/>
</dbReference>
<dbReference type="Proteomes" id="UP000185383">
    <property type="component" value="Segment"/>
</dbReference>
<dbReference type="Proteomes" id="UP000185343">
    <property type="component" value="Segment"/>
</dbReference>
<evidence type="ECO:0000313" key="20">
    <source>
        <dbReference type="EMBL" id="AIX25237.1"/>
    </source>
</evidence>
<dbReference type="EMBL" id="KJ019077">
    <property type="protein sequence ID" value="AIX25666.1"/>
    <property type="molecule type" value="Genomic_DNA"/>
</dbReference>
<dbReference type="EMBL" id="KJ019118">
    <property type="protein sequence ID" value="AIX35785.1"/>
    <property type="molecule type" value="Genomic_DNA"/>
</dbReference>
<evidence type="ECO:0000313" key="49">
    <source>
        <dbReference type="Proteomes" id="UP000185343"/>
    </source>
</evidence>
<dbReference type="EMBL" id="KJ019073">
    <property type="protein sequence ID" value="AIX24800.1"/>
    <property type="molecule type" value="Genomic_DNA"/>
</dbReference>
<sequence>MGKKSFKNKHAQQWEWEETPETIEALKKLHDTQRRASMKEQDDAAGYDTGSK</sequence>
<dbReference type="EMBL" id="KJ019140">
    <property type="protein sequence ID" value="AIX40603.1"/>
    <property type="molecule type" value="Genomic_DNA"/>
</dbReference>
<dbReference type="EMBL" id="KJ019028">
    <property type="protein sequence ID" value="AIX14633.1"/>
    <property type="molecule type" value="Genomic_DNA"/>
</dbReference>
<evidence type="ECO:0000313" key="42">
    <source>
        <dbReference type="EMBL" id="AIX40384.1"/>
    </source>
</evidence>
<evidence type="ECO:0000313" key="32">
    <source>
        <dbReference type="EMBL" id="AIX36224.1"/>
    </source>
</evidence>
<dbReference type="GeneID" id="24171433"/>
<dbReference type="Proteomes" id="UP000185351">
    <property type="component" value="Segment"/>
</dbReference>
<dbReference type="Proteomes" id="UP000185380">
    <property type="component" value="Segment"/>
</dbReference>
<feature type="compositionally biased region" description="Basic and acidic residues" evidence="1">
    <location>
        <begin position="31"/>
        <end position="42"/>
    </location>
</feature>
<evidence type="ECO:0000313" key="7">
    <source>
        <dbReference type="EMBL" id="AIX16144.1"/>
    </source>
</evidence>
<dbReference type="EMBL" id="KJ019165">
    <property type="protein sequence ID" value="AIX46938.1"/>
    <property type="molecule type" value="Genomic_DNA"/>
</dbReference>
<evidence type="ECO:0000313" key="23">
    <source>
        <dbReference type="EMBL" id="AIX26102.1"/>
    </source>
</evidence>
<dbReference type="Proteomes" id="UP000185352">
    <property type="component" value="Segment"/>
</dbReference>
<evidence type="ECO:0000313" key="13">
    <source>
        <dbReference type="EMBL" id="AIX20910.1"/>
    </source>
</evidence>
<dbReference type="EMBL" id="KJ019112">
    <property type="protein sequence ID" value="AIX34501.1"/>
    <property type="molecule type" value="Genomic_DNA"/>
</dbReference>
<dbReference type="Proteomes" id="UP000185367">
    <property type="component" value="Segment"/>
</dbReference>